<keyword evidence="2" id="KW-1185">Reference proteome</keyword>
<dbReference type="EMBL" id="MK903282">
    <property type="protein sequence ID" value="QEG09892.1"/>
    <property type="molecule type" value="Genomic_DNA"/>
</dbReference>
<proteinExistence type="predicted"/>
<name>A0A5B9NBK9_9CAUD</name>
<gene>
    <name evidence="1" type="ORF">CPT_Mansfield_067</name>
</gene>
<evidence type="ECO:0000313" key="2">
    <source>
        <dbReference type="Proteomes" id="UP000324813"/>
    </source>
</evidence>
<dbReference type="Proteomes" id="UP000324813">
    <property type="component" value="Segment"/>
</dbReference>
<protein>
    <submittedName>
        <fullName evidence="1">Uncharacterized protein</fullName>
    </submittedName>
</protein>
<sequence>MNKAWVAVIGLVLLVVLGYTTKFEVPNPVESDKKIVVEVPGAKGELPKPKFEIVTPAPEKQQDEDNTVINQ</sequence>
<evidence type="ECO:0000313" key="1">
    <source>
        <dbReference type="EMBL" id="QEG09892.1"/>
    </source>
</evidence>
<accession>A0A5B9NBK9</accession>
<organism evidence="1 2">
    <name type="scientific">Escherichia phage Mansfield</name>
    <dbReference type="NCBI Taxonomy" id="2591099"/>
    <lineage>
        <taxon>Viruses</taxon>
        <taxon>Duplodnaviria</taxon>
        <taxon>Heunggongvirae</taxon>
        <taxon>Uroviricota</taxon>
        <taxon>Caudoviricetes</taxon>
        <taxon>Lindbergviridae</taxon>
        <taxon>Wifcevirus</taxon>
        <taxon>Wifcevirus mansfield</taxon>
    </lineage>
</organism>
<reference evidence="2" key="1">
    <citation type="submission" date="2019-05" db="EMBL/GenBank/DDBJ databases">
        <title>Complete Genome Sequence of Escherichia coli Myophage Mansfield.</title>
        <authorList>
            <person name="D'Souza G.M."/>
            <person name="Klotz K."/>
            <person name="Moreland R."/>
            <person name="Liu M."/>
            <person name="Ramsey J."/>
        </authorList>
    </citation>
    <scope>NUCLEOTIDE SEQUENCE [LARGE SCALE GENOMIC DNA]</scope>
</reference>